<gene>
    <name evidence="7" type="primary">rsmA</name>
    <name evidence="7" type="synonym">ksgA</name>
    <name evidence="10" type="ORF">C8P63_12023</name>
</gene>
<dbReference type="Gene3D" id="1.10.8.100">
    <property type="entry name" value="Ribosomal RNA adenine dimethylase-like, domain 2"/>
    <property type="match status" value="1"/>
</dbReference>
<dbReference type="AlphaFoldDB" id="A0A2T6BGN8"/>
<comment type="similarity">
    <text evidence="7">Belongs to the class I-like SAM-binding methyltransferase superfamily. rRNA adenine N(6)-methyltransferase family. RsmA subfamily.</text>
</comment>
<comment type="function">
    <text evidence="7">Specifically dimethylates two adjacent adenosines (A1518 and A1519) in the loop of a conserved hairpin near the 3'-end of 16S rRNA in the 30S particle. May play a critical role in biogenesis of 30S subunits.</text>
</comment>
<dbReference type="CDD" id="cd02440">
    <property type="entry name" value="AdoMet_MTases"/>
    <property type="match status" value="1"/>
</dbReference>
<keyword evidence="3 7" id="KW-0489">Methyltransferase</keyword>
<proteinExistence type="inferred from homology"/>
<evidence type="ECO:0000259" key="9">
    <source>
        <dbReference type="SMART" id="SM00650"/>
    </source>
</evidence>
<dbReference type="PROSITE" id="PS51689">
    <property type="entry name" value="SAM_RNA_A_N6_MT"/>
    <property type="match status" value="1"/>
</dbReference>
<evidence type="ECO:0000256" key="8">
    <source>
        <dbReference type="PROSITE-ProRule" id="PRU01026"/>
    </source>
</evidence>
<dbReference type="GO" id="GO:0052908">
    <property type="term" value="F:16S rRNA (adenine(1518)-N(6)/adenine(1519)-N(6))-dimethyltransferase activity"/>
    <property type="evidence" value="ECO:0007669"/>
    <property type="project" value="UniProtKB-EC"/>
</dbReference>
<dbReference type="InterPro" id="IPR011530">
    <property type="entry name" value="rRNA_adenine_dimethylase"/>
</dbReference>
<evidence type="ECO:0000256" key="1">
    <source>
        <dbReference type="ARBA" id="ARBA00022490"/>
    </source>
</evidence>
<feature type="binding site" evidence="7 8">
    <location>
        <position position="102"/>
    </location>
    <ligand>
        <name>S-adenosyl-L-methionine</name>
        <dbReference type="ChEBI" id="CHEBI:59789"/>
    </ligand>
</feature>
<dbReference type="EMBL" id="QBKR01000020">
    <property type="protein sequence ID" value="PTX55228.1"/>
    <property type="molecule type" value="Genomic_DNA"/>
</dbReference>
<dbReference type="GO" id="GO:0003723">
    <property type="term" value="F:RNA binding"/>
    <property type="evidence" value="ECO:0007669"/>
    <property type="project" value="UniProtKB-UniRule"/>
</dbReference>
<dbReference type="SUPFAM" id="SSF53335">
    <property type="entry name" value="S-adenosyl-L-methionine-dependent methyltransferases"/>
    <property type="match status" value="1"/>
</dbReference>
<dbReference type="InterPro" id="IPR029063">
    <property type="entry name" value="SAM-dependent_MTases_sf"/>
</dbReference>
<accession>A0A2T6BGN8</accession>
<evidence type="ECO:0000313" key="11">
    <source>
        <dbReference type="Proteomes" id="UP000244240"/>
    </source>
</evidence>
<dbReference type="FunFam" id="3.40.50.150:FF:000023">
    <property type="entry name" value="Ribosomal RNA small subunit methyltransferase A"/>
    <property type="match status" value="1"/>
</dbReference>
<comment type="catalytic activity">
    <reaction evidence="7">
        <text>adenosine(1518)/adenosine(1519) in 16S rRNA + 4 S-adenosyl-L-methionine = N(6)-dimethyladenosine(1518)/N(6)-dimethyladenosine(1519) in 16S rRNA + 4 S-adenosyl-L-homocysteine + 4 H(+)</text>
        <dbReference type="Rhea" id="RHEA:19609"/>
        <dbReference type="Rhea" id="RHEA-COMP:10232"/>
        <dbReference type="Rhea" id="RHEA-COMP:10233"/>
        <dbReference type="ChEBI" id="CHEBI:15378"/>
        <dbReference type="ChEBI" id="CHEBI:57856"/>
        <dbReference type="ChEBI" id="CHEBI:59789"/>
        <dbReference type="ChEBI" id="CHEBI:74411"/>
        <dbReference type="ChEBI" id="CHEBI:74493"/>
        <dbReference type="EC" id="2.1.1.182"/>
    </reaction>
</comment>
<dbReference type="PANTHER" id="PTHR11727:SF7">
    <property type="entry name" value="DIMETHYLADENOSINE TRANSFERASE-RELATED"/>
    <property type="match status" value="1"/>
</dbReference>
<feature type="domain" description="Ribosomal RNA adenine methylase transferase N-terminal" evidence="9">
    <location>
        <begin position="36"/>
        <end position="212"/>
    </location>
</feature>
<keyword evidence="4 7" id="KW-0808">Transferase</keyword>
<feature type="binding site" evidence="7 8">
    <location>
        <position position="29"/>
    </location>
    <ligand>
        <name>S-adenosyl-L-methionine</name>
        <dbReference type="ChEBI" id="CHEBI:59789"/>
    </ligand>
</feature>
<reference evidence="10 11" key="1">
    <citation type="submission" date="2018-04" db="EMBL/GenBank/DDBJ databases">
        <title>Genomic Encyclopedia of Archaeal and Bacterial Type Strains, Phase II (KMG-II): from individual species to whole genera.</title>
        <authorList>
            <person name="Goeker M."/>
        </authorList>
    </citation>
    <scope>NUCLEOTIDE SEQUENCE [LARGE SCALE GENOMIC DNA]</scope>
    <source>
        <strain evidence="10 11">DSM 45787</strain>
    </source>
</reference>
<evidence type="ECO:0000256" key="5">
    <source>
        <dbReference type="ARBA" id="ARBA00022691"/>
    </source>
</evidence>
<keyword evidence="11" id="KW-1185">Reference proteome</keyword>
<keyword evidence="6 7" id="KW-0694">RNA-binding</keyword>
<sequence length="294" mass="33222">MIVESGIAEKTRRLLAEHGLRLKKSLGQHFLTDRHILDKMMRAAGLDGEAGVLEIGPGIGALTERLAQEAKKVAAVELDDRLVPVLAELFSDRPHVKIIHGDAMELDLHRLIREHLGDCSRISVVANLPYYVTSPILMRLLEERLPLERIVVMIQKEVAERLMALPSTKAYGAITVAARYYTEVEWVTRVPAHVFVPRPQVDSAVIRLNVRRRPAVEVTNEPLFFRVVRAAFNQRRKTLSNALTSGLFKGERKESVIRCLEEVGIDPNRRGETLSLEEFAKLTNRLDERAKSFI</sequence>
<dbReference type="InterPro" id="IPR001737">
    <property type="entry name" value="KsgA/Erm"/>
</dbReference>
<evidence type="ECO:0000256" key="4">
    <source>
        <dbReference type="ARBA" id="ARBA00022679"/>
    </source>
</evidence>
<dbReference type="Proteomes" id="UP000244240">
    <property type="component" value="Unassembled WGS sequence"/>
</dbReference>
<dbReference type="NCBIfam" id="TIGR00755">
    <property type="entry name" value="ksgA"/>
    <property type="match status" value="1"/>
</dbReference>
<name>A0A2T6BGN8_9BACL</name>
<keyword evidence="5 7" id="KW-0949">S-adenosyl-L-methionine</keyword>
<comment type="subcellular location">
    <subcellularLocation>
        <location evidence="7">Cytoplasm</location>
    </subcellularLocation>
</comment>
<protein>
    <recommendedName>
        <fullName evidence="7">Ribosomal RNA small subunit methyltransferase A</fullName>
        <ecNumber evidence="7">2.1.1.182</ecNumber>
    </recommendedName>
    <alternativeName>
        <fullName evidence="7">16S rRNA (adenine(1518)-N(6)/adenine(1519)-N(6))-dimethyltransferase</fullName>
    </alternativeName>
    <alternativeName>
        <fullName evidence="7">16S rRNA dimethyladenosine transferase</fullName>
    </alternativeName>
    <alternativeName>
        <fullName evidence="7">16S rRNA dimethylase</fullName>
    </alternativeName>
    <alternativeName>
        <fullName evidence="7">S-adenosylmethionine-6-N', N'-adenosyl(rRNA) dimethyltransferase</fullName>
    </alternativeName>
</protein>
<keyword evidence="2 7" id="KW-0698">rRNA processing</keyword>
<feature type="binding site" evidence="7 8">
    <location>
        <position position="56"/>
    </location>
    <ligand>
        <name>S-adenosyl-L-methionine</name>
        <dbReference type="ChEBI" id="CHEBI:59789"/>
    </ligand>
</feature>
<dbReference type="OrthoDB" id="9814755at2"/>
<dbReference type="GO" id="GO:0005829">
    <property type="term" value="C:cytosol"/>
    <property type="evidence" value="ECO:0007669"/>
    <property type="project" value="TreeGrafter"/>
</dbReference>
<dbReference type="Gene3D" id="3.40.50.150">
    <property type="entry name" value="Vaccinia Virus protein VP39"/>
    <property type="match status" value="1"/>
</dbReference>
<dbReference type="InterPro" id="IPR020598">
    <property type="entry name" value="rRNA_Ade_methylase_Trfase_N"/>
</dbReference>
<evidence type="ECO:0000256" key="3">
    <source>
        <dbReference type="ARBA" id="ARBA00022603"/>
    </source>
</evidence>
<dbReference type="FunFam" id="1.10.8.100:FF:000001">
    <property type="entry name" value="Ribosomal RNA small subunit methyltransferase A"/>
    <property type="match status" value="1"/>
</dbReference>
<evidence type="ECO:0000313" key="10">
    <source>
        <dbReference type="EMBL" id="PTX55228.1"/>
    </source>
</evidence>
<dbReference type="PROSITE" id="PS01131">
    <property type="entry name" value="RRNA_A_DIMETH"/>
    <property type="match status" value="1"/>
</dbReference>
<evidence type="ECO:0000256" key="2">
    <source>
        <dbReference type="ARBA" id="ARBA00022552"/>
    </source>
</evidence>
<dbReference type="SMART" id="SM00650">
    <property type="entry name" value="rADc"/>
    <property type="match status" value="1"/>
</dbReference>
<dbReference type="EC" id="2.1.1.182" evidence="7"/>
<feature type="binding site" evidence="7 8">
    <location>
        <position position="127"/>
    </location>
    <ligand>
        <name>S-adenosyl-L-methionine</name>
        <dbReference type="ChEBI" id="CHEBI:59789"/>
    </ligand>
</feature>
<feature type="binding site" evidence="7 8">
    <location>
        <position position="77"/>
    </location>
    <ligand>
        <name>S-adenosyl-L-methionine</name>
        <dbReference type="ChEBI" id="CHEBI:59789"/>
    </ligand>
</feature>
<evidence type="ECO:0000256" key="7">
    <source>
        <dbReference type="HAMAP-Rule" id="MF_00607"/>
    </source>
</evidence>
<dbReference type="Pfam" id="PF00398">
    <property type="entry name" value="RrnaAD"/>
    <property type="match status" value="1"/>
</dbReference>
<feature type="binding site" evidence="7 8">
    <location>
        <position position="31"/>
    </location>
    <ligand>
        <name>S-adenosyl-L-methionine</name>
        <dbReference type="ChEBI" id="CHEBI:59789"/>
    </ligand>
</feature>
<dbReference type="PANTHER" id="PTHR11727">
    <property type="entry name" value="DIMETHYLADENOSINE TRANSFERASE"/>
    <property type="match status" value="1"/>
</dbReference>
<evidence type="ECO:0000256" key="6">
    <source>
        <dbReference type="ARBA" id="ARBA00022884"/>
    </source>
</evidence>
<dbReference type="InterPro" id="IPR023165">
    <property type="entry name" value="rRNA_Ade_diMease-like_C"/>
</dbReference>
<dbReference type="HAMAP" id="MF_00607">
    <property type="entry name" value="16SrRNA_methyltr_A"/>
    <property type="match status" value="1"/>
</dbReference>
<organism evidence="10 11">
    <name type="scientific">Melghirimyces profundicolus</name>
    <dbReference type="NCBI Taxonomy" id="1242148"/>
    <lineage>
        <taxon>Bacteria</taxon>
        <taxon>Bacillati</taxon>
        <taxon>Bacillota</taxon>
        <taxon>Bacilli</taxon>
        <taxon>Bacillales</taxon>
        <taxon>Thermoactinomycetaceae</taxon>
        <taxon>Melghirimyces</taxon>
    </lineage>
</organism>
<dbReference type="InterPro" id="IPR020596">
    <property type="entry name" value="rRNA_Ade_Mease_Trfase_CS"/>
</dbReference>
<comment type="caution">
    <text evidence="10">The sequence shown here is derived from an EMBL/GenBank/DDBJ whole genome shotgun (WGS) entry which is preliminary data.</text>
</comment>
<keyword evidence="1 7" id="KW-0963">Cytoplasm</keyword>